<proteinExistence type="predicted"/>
<dbReference type="OrthoDB" id="4159136at2759"/>
<dbReference type="EMBL" id="KB933003">
    <property type="protein sequence ID" value="EOO01364.1"/>
    <property type="molecule type" value="Genomic_DNA"/>
</dbReference>
<name>R8BPU3_PHAM7</name>
<sequence>MSSDVFRRVGRGGAGNFFSKKDVEEAQNAQAQDPEAQKPQSPTAEATAAAQRSNPAYTRGGRGGAGNFQDAPTIDDSIAQEDVLRRTNAAVSASLAKPRAGGLSGRGGMGNWSDDTAQKEKDEQERRRQQEIEAKIAHDVEARLALPGKTYHQHDREME</sequence>
<evidence type="ECO:0000313" key="3">
    <source>
        <dbReference type="Proteomes" id="UP000014074"/>
    </source>
</evidence>
<evidence type="ECO:0000256" key="1">
    <source>
        <dbReference type="SAM" id="MobiDB-lite"/>
    </source>
</evidence>
<dbReference type="HOGENOM" id="CLU_112553_1_0_1"/>
<dbReference type="PANTHER" id="PTHR34693">
    <property type="entry name" value="PROTEIN PAR32"/>
    <property type="match status" value="1"/>
</dbReference>
<reference evidence="3" key="1">
    <citation type="journal article" date="2013" name="Genome Announc.">
        <title>Draft genome sequence of the ascomycete Phaeoacremonium aleophilum strain UCR-PA7, a causal agent of the esca disease complex in grapevines.</title>
        <authorList>
            <person name="Blanco-Ulate B."/>
            <person name="Rolshausen P."/>
            <person name="Cantu D."/>
        </authorList>
    </citation>
    <scope>NUCLEOTIDE SEQUENCE [LARGE SCALE GENOMIC DNA]</scope>
    <source>
        <strain evidence="3">UCR-PA7</strain>
    </source>
</reference>
<dbReference type="InterPro" id="IPR053203">
    <property type="entry name" value="Cisplatin_resist-associated"/>
</dbReference>
<dbReference type="AlphaFoldDB" id="R8BPU3"/>
<keyword evidence="3" id="KW-1185">Reference proteome</keyword>
<organism evidence="2 3">
    <name type="scientific">Phaeoacremonium minimum (strain UCR-PA7)</name>
    <name type="common">Esca disease fungus</name>
    <name type="synonym">Togninia minima</name>
    <dbReference type="NCBI Taxonomy" id="1286976"/>
    <lineage>
        <taxon>Eukaryota</taxon>
        <taxon>Fungi</taxon>
        <taxon>Dikarya</taxon>
        <taxon>Ascomycota</taxon>
        <taxon>Pezizomycotina</taxon>
        <taxon>Sordariomycetes</taxon>
        <taxon>Sordariomycetidae</taxon>
        <taxon>Togniniales</taxon>
        <taxon>Togniniaceae</taxon>
        <taxon>Phaeoacremonium</taxon>
    </lineage>
</organism>
<feature type="compositionally biased region" description="Basic and acidic residues" evidence="1">
    <location>
        <begin position="116"/>
        <end position="130"/>
    </location>
</feature>
<gene>
    <name evidence="2" type="ORF">UCRPA7_3130</name>
</gene>
<dbReference type="eggNOG" id="ENOG502SD3B">
    <property type="taxonomic scope" value="Eukaryota"/>
</dbReference>
<dbReference type="Proteomes" id="UP000014074">
    <property type="component" value="Unassembled WGS sequence"/>
</dbReference>
<accession>R8BPU3</accession>
<dbReference type="PANTHER" id="PTHR34693:SF1">
    <property type="entry name" value="PROTEIN PAR32"/>
    <property type="match status" value="1"/>
</dbReference>
<feature type="region of interest" description="Disordered" evidence="1">
    <location>
        <begin position="1"/>
        <end position="130"/>
    </location>
</feature>
<feature type="compositionally biased region" description="Polar residues" evidence="1">
    <location>
        <begin position="38"/>
        <end position="56"/>
    </location>
</feature>
<protein>
    <submittedName>
        <fullName evidence="2">Uncharacterized protein</fullName>
    </submittedName>
</protein>
<dbReference type="GeneID" id="19323451"/>
<dbReference type="KEGG" id="tmn:UCRPA7_3130"/>
<dbReference type="RefSeq" id="XP_007913902.1">
    <property type="nucleotide sequence ID" value="XM_007915711.1"/>
</dbReference>
<evidence type="ECO:0000313" key="2">
    <source>
        <dbReference type="EMBL" id="EOO01364.1"/>
    </source>
</evidence>